<dbReference type="Proteomes" id="UP000053664">
    <property type="component" value="Unassembled WGS sequence"/>
</dbReference>
<name>A0A061H7L7_9BASI</name>
<keyword evidence="2" id="KW-0732">Signal</keyword>
<organism evidence="3 4">
    <name type="scientific">Pseudozyma flocculosa PF-1</name>
    <dbReference type="NCBI Taxonomy" id="1277687"/>
    <lineage>
        <taxon>Eukaryota</taxon>
        <taxon>Fungi</taxon>
        <taxon>Dikarya</taxon>
        <taxon>Basidiomycota</taxon>
        <taxon>Ustilaginomycotina</taxon>
        <taxon>Ustilaginomycetes</taxon>
        <taxon>Ustilaginales</taxon>
        <taxon>Ustilaginaceae</taxon>
        <taxon>Pseudozyma</taxon>
    </lineage>
</organism>
<evidence type="ECO:0000313" key="4">
    <source>
        <dbReference type="Proteomes" id="UP000053664"/>
    </source>
</evidence>
<reference evidence="3 4" key="1">
    <citation type="journal article" date="2013" name="Plant Cell">
        <title>The transition from a phytopathogenic smut ancestor to an anamorphic biocontrol agent deciphered by comparative whole-genome analysis.</title>
        <authorList>
            <person name="Lefebvre F."/>
            <person name="Joly D.L."/>
            <person name="Labbe C."/>
            <person name="Teichmann B."/>
            <person name="Linning R."/>
            <person name="Belzile F."/>
            <person name="Bakkeren G."/>
            <person name="Belanger R.R."/>
        </authorList>
    </citation>
    <scope>NUCLEOTIDE SEQUENCE [LARGE SCALE GENOMIC DNA]</scope>
    <source>
        <strain evidence="3 4">PF-1</strain>
    </source>
</reference>
<feature type="region of interest" description="Disordered" evidence="1">
    <location>
        <begin position="427"/>
        <end position="451"/>
    </location>
</feature>
<dbReference type="Gene3D" id="3.40.50.1820">
    <property type="entry name" value="alpha/beta hydrolase"/>
    <property type="match status" value="1"/>
</dbReference>
<dbReference type="PANTHER" id="PTHR35560">
    <property type="entry name" value="BLL0132 PROTEIN"/>
    <property type="match status" value="1"/>
</dbReference>
<gene>
    <name evidence="3" type="ORF">PFL1_03703</name>
</gene>
<dbReference type="PANTHER" id="PTHR35560:SF3">
    <property type="entry name" value="PEPTIDASE S9 PROLYL OLIGOPEPTIDASE CATALYTIC DOMAIN-CONTAINING PROTEIN"/>
    <property type="match status" value="1"/>
</dbReference>
<dbReference type="GeneID" id="19317811"/>
<evidence type="ECO:0000256" key="2">
    <source>
        <dbReference type="SAM" id="SignalP"/>
    </source>
</evidence>
<dbReference type="OrthoDB" id="5985073at2759"/>
<evidence type="ECO:0000256" key="1">
    <source>
        <dbReference type="SAM" id="MobiDB-lite"/>
    </source>
</evidence>
<dbReference type="KEGG" id="pfp:PFL1_03703"/>
<dbReference type="InterPro" id="IPR029058">
    <property type="entry name" value="AB_hydrolase_fold"/>
</dbReference>
<dbReference type="AlphaFoldDB" id="A0A061H7L7"/>
<dbReference type="eggNOG" id="ENOG502S3VG">
    <property type="taxonomic scope" value="Eukaryota"/>
</dbReference>
<evidence type="ECO:0008006" key="5">
    <source>
        <dbReference type="Google" id="ProtNLM"/>
    </source>
</evidence>
<dbReference type="RefSeq" id="XP_007879413.1">
    <property type="nucleotide sequence ID" value="XM_007881222.1"/>
</dbReference>
<feature type="chain" id="PRO_5001603404" description="AB hydrolase-1 domain-containing protein" evidence="2">
    <location>
        <begin position="24"/>
        <end position="451"/>
    </location>
</feature>
<evidence type="ECO:0000313" key="3">
    <source>
        <dbReference type="EMBL" id="EPQ28902.1"/>
    </source>
</evidence>
<feature type="signal peptide" evidence="2">
    <location>
        <begin position="1"/>
        <end position="23"/>
    </location>
</feature>
<sequence length="451" mass="48350">MLTSKRLLQAFVLLLSVATLASCLPASLAGDASLNRAFEAPWTTRMLLTRRDAFTDVRGTSGDVSLSSVGKRPGGAYARSLPVGGSGGRIFTWYSKTPHNEADAESAFIVIHGVNRNAHTYFSVLNKAYTAARDAGGYASAAANSIRVAPLFFSTARDGGAYDSDALAWGDSNRWTAGEASTHPPNSGVSSFAVLDMFLDRFSDRSAYPRMKTITFVAHGGGGQFLQRYAVMGKDKPAPDRLSVRYVVGDPSSMLYFTPDRPVGVDVASCPTWNDYRYGVNGYSANYASLNTGNAASLFRRYAERDVRYVVGLADTSGEEGDQFCMARGLGGTKRRNRSLAYWKYIHLLAGHRADDYQGFPGRFPTLDPKHGDNGQANIPRSRSLSSTAAFRGRKVHHALALIQGAGHSVSQVYASDLGRRALFGSRGEASGGSPPADAIADLDGYTASAN</sequence>
<protein>
    <recommendedName>
        <fullName evidence="5">AB hydrolase-1 domain-containing protein</fullName>
    </recommendedName>
</protein>
<dbReference type="HOGENOM" id="CLU_023751_2_1_1"/>
<dbReference type="PROSITE" id="PS51257">
    <property type="entry name" value="PROKAR_LIPOPROTEIN"/>
    <property type="match status" value="1"/>
</dbReference>
<accession>A0A061H7L7</accession>
<dbReference type="EMBL" id="KE361633">
    <property type="protein sequence ID" value="EPQ28902.1"/>
    <property type="molecule type" value="Genomic_DNA"/>
</dbReference>
<proteinExistence type="predicted"/>